<name>A0AAE0EM75_9CHLO</name>
<comment type="caution">
    <text evidence="2">The sequence shown here is derived from an EMBL/GenBank/DDBJ whole genome shotgun (WGS) entry which is preliminary data.</text>
</comment>
<keyword evidence="3" id="KW-1185">Reference proteome</keyword>
<evidence type="ECO:0000313" key="2">
    <source>
        <dbReference type="EMBL" id="KAK3233663.1"/>
    </source>
</evidence>
<proteinExistence type="predicted"/>
<protein>
    <submittedName>
        <fullName evidence="2">Uncharacterized protein</fullName>
    </submittedName>
</protein>
<dbReference type="Proteomes" id="UP001190700">
    <property type="component" value="Unassembled WGS sequence"/>
</dbReference>
<gene>
    <name evidence="2" type="ORF">CYMTET_56055</name>
</gene>
<accession>A0AAE0EM75</accession>
<feature type="region of interest" description="Disordered" evidence="1">
    <location>
        <begin position="1"/>
        <end position="57"/>
    </location>
</feature>
<sequence length="361" mass="41650">MTQLEDAERGRTDVELQGTTRPTAYLRKIDAMKPGWEVDPEEDPMPEGKYGSWTPANEEPEKINFTKFLTLFHYYPDLMHLTTADGQRAIPMATLGKTKPNTIISETWAKQYRRTDKAGHLVEHVRNTTDLKQFKDWPGEIWKRHQAGQPLRKILDDLSPYPPARNPTNFEATEIHWTEGERRQIGLPEQTDAGREETRWEGINRCRQRKISTKERWAEYEDPMEVDIDLACVNRKGVLPKAILAARTFQIEPGNRETIVEQYRTLWNTDEETWSTAETIIQYMRNAGKGEQESEHELKELIESGQAYSHDAKGKLVGIVTEAKTIELYNMYVQAVGGENEEPTVKQINTRLRYRGNTGST</sequence>
<organism evidence="2 3">
    <name type="scientific">Cymbomonas tetramitiformis</name>
    <dbReference type="NCBI Taxonomy" id="36881"/>
    <lineage>
        <taxon>Eukaryota</taxon>
        <taxon>Viridiplantae</taxon>
        <taxon>Chlorophyta</taxon>
        <taxon>Pyramimonadophyceae</taxon>
        <taxon>Pyramimonadales</taxon>
        <taxon>Pyramimonadaceae</taxon>
        <taxon>Cymbomonas</taxon>
    </lineage>
</organism>
<evidence type="ECO:0000256" key="1">
    <source>
        <dbReference type="SAM" id="MobiDB-lite"/>
    </source>
</evidence>
<feature type="compositionally biased region" description="Basic and acidic residues" evidence="1">
    <location>
        <begin position="1"/>
        <end position="14"/>
    </location>
</feature>
<evidence type="ECO:0000313" key="3">
    <source>
        <dbReference type="Proteomes" id="UP001190700"/>
    </source>
</evidence>
<dbReference type="EMBL" id="LGRX02035655">
    <property type="protein sequence ID" value="KAK3233663.1"/>
    <property type="molecule type" value="Genomic_DNA"/>
</dbReference>
<dbReference type="AlphaFoldDB" id="A0AAE0EM75"/>
<reference evidence="2 3" key="1">
    <citation type="journal article" date="2015" name="Genome Biol. Evol.">
        <title>Comparative Genomics of a Bacterivorous Green Alga Reveals Evolutionary Causalities and Consequences of Phago-Mixotrophic Mode of Nutrition.</title>
        <authorList>
            <person name="Burns J.A."/>
            <person name="Paasch A."/>
            <person name="Narechania A."/>
            <person name="Kim E."/>
        </authorList>
    </citation>
    <scope>NUCLEOTIDE SEQUENCE [LARGE SCALE GENOMIC DNA]</scope>
    <source>
        <strain evidence="2 3">PLY_AMNH</strain>
    </source>
</reference>